<dbReference type="PANTHER" id="PTHR31323:SF15">
    <property type="entry name" value="MECHANOSENSITIVE ION CHANNEL PROTEIN MSY1"/>
    <property type="match status" value="1"/>
</dbReference>
<dbReference type="InterPro" id="IPR011992">
    <property type="entry name" value="EF-hand-dom_pair"/>
</dbReference>
<evidence type="ECO:0000313" key="11">
    <source>
        <dbReference type="Proteomes" id="UP000054481"/>
    </source>
</evidence>
<feature type="transmembrane region" description="Helical" evidence="8">
    <location>
        <begin position="497"/>
        <end position="523"/>
    </location>
</feature>
<dbReference type="GO" id="GO:0005789">
    <property type="term" value="C:endoplasmic reticulum membrane"/>
    <property type="evidence" value="ECO:0007669"/>
    <property type="project" value="UniProtKB-SubCell"/>
</dbReference>
<dbReference type="SUPFAM" id="SSF47473">
    <property type="entry name" value="EF-hand"/>
    <property type="match status" value="1"/>
</dbReference>
<dbReference type="OrthoDB" id="544685at2759"/>
<protein>
    <recommendedName>
        <fullName evidence="6">Mechanosensitive ion channel protein</fullName>
    </recommendedName>
</protein>
<feature type="transmembrane region" description="Helical" evidence="8">
    <location>
        <begin position="151"/>
        <end position="171"/>
    </location>
</feature>
<dbReference type="Gene3D" id="2.30.30.60">
    <property type="match status" value="1"/>
</dbReference>
<evidence type="ECO:0000256" key="7">
    <source>
        <dbReference type="SAM" id="MobiDB-lite"/>
    </source>
</evidence>
<feature type="transmembrane region" description="Helical" evidence="8">
    <location>
        <begin position="183"/>
        <end position="204"/>
    </location>
</feature>
<evidence type="ECO:0000259" key="9">
    <source>
        <dbReference type="PROSITE" id="PS50222"/>
    </source>
</evidence>
<gene>
    <name evidence="10" type="ORF">HIM_06675</name>
</gene>
<feature type="compositionally biased region" description="Basic residues" evidence="7">
    <location>
        <begin position="832"/>
        <end position="844"/>
    </location>
</feature>
<dbReference type="GO" id="GO:0005509">
    <property type="term" value="F:calcium ion binding"/>
    <property type="evidence" value="ECO:0007669"/>
    <property type="project" value="InterPro"/>
</dbReference>
<keyword evidence="11" id="KW-1185">Reference proteome</keyword>
<evidence type="ECO:0000256" key="4">
    <source>
        <dbReference type="ARBA" id="ARBA00022989"/>
    </source>
</evidence>
<dbReference type="GO" id="GO:0006874">
    <property type="term" value="P:intracellular calcium ion homeostasis"/>
    <property type="evidence" value="ECO:0007669"/>
    <property type="project" value="EnsemblFungi"/>
</dbReference>
<feature type="transmembrane region" description="Helical" evidence="8">
    <location>
        <begin position="276"/>
        <end position="298"/>
    </location>
</feature>
<evidence type="ECO:0000256" key="3">
    <source>
        <dbReference type="ARBA" id="ARBA00022692"/>
    </source>
</evidence>
<dbReference type="Proteomes" id="UP000054481">
    <property type="component" value="Unassembled WGS sequence"/>
</dbReference>
<name>A0A0F7ZZD0_9HYPO</name>
<organism evidence="10 11">
    <name type="scientific">Hirsutella minnesotensis 3608</name>
    <dbReference type="NCBI Taxonomy" id="1043627"/>
    <lineage>
        <taxon>Eukaryota</taxon>
        <taxon>Fungi</taxon>
        <taxon>Dikarya</taxon>
        <taxon>Ascomycota</taxon>
        <taxon>Pezizomycotina</taxon>
        <taxon>Sordariomycetes</taxon>
        <taxon>Hypocreomycetidae</taxon>
        <taxon>Hypocreales</taxon>
        <taxon>Ophiocordycipitaceae</taxon>
        <taxon>Hirsutella</taxon>
    </lineage>
</organism>
<reference evidence="10 11" key="1">
    <citation type="journal article" date="2014" name="Genome Biol. Evol.">
        <title>Comparative genomics and transcriptomics analyses reveal divergent lifestyle features of nematode endoparasitic fungus Hirsutella minnesotensis.</title>
        <authorList>
            <person name="Lai Y."/>
            <person name="Liu K."/>
            <person name="Zhang X."/>
            <person name="Zhang X."/>
            <person name="Li K."/>
            <person name="Wang N."/>
            <person name="Shu C."/>
            <person name="Wu Y."/>
            <person name="Wang C."/>
            <person name="Bushley K.E."/>
            <person name="Xiang M."/>
            <person name="Liu X."/>
        </authorList>
    </citation>
    <scope>NUCLEOTIDE SEQUENCE [LARGE SCALE GENOMIC DNA]</scope>
    <source>
        <strain evidence="10 11">3608</strain>
    </source>
</reference>
<dbReference type="InterPro" id="IPR006685">
    <property type="entry name" value="MscS_channel_2nd"/>
</dbReference>
<dbReference type="PROSITE" id="PS50222">
    <property type="entry name" value="EF_HAND_2"/>
    <property type="match status" value="1"/>
</dbReference>
<evidence type="ECO:0000256" key="6">
    <source>
        <dbReference type="PIRNR" id="PIRNR017209"/>
    </source>
</evidence>
<dbReference type="AlphaFoldDB" id="A0A0F7ZZD0"/>
<dbReference type="SUPFAM" id="SSF50182">
    <property type="entry name" value="Sm-like ribonucleoproteins"/>
    <property type="match status" value="1"/>
</dbReference>
<feature type="domain" description="EF-hand" evidence="9">
    <location>
        <begin position="441"/>
        <end position="476"/>
    </location>
</feature>
<evidence type="ECO:0000256" key="1">
    <source>
        <dbReference type="ARBA" id="ARBA00004127"/>
    </source>
</evidence>
<dbReference type="PANTHER" id="PTHR31323">
    <property type="entry name" value="MECHANOSENSITIVE ION CHANNEL PROTEIN MSY2"/>
    <property type="match status" value="1"/>
</dbReference>
<dbReference type="GO" id="GO:0006884">
    <property type="term" value="P:cell volume homeostasis"/>
    <property type="evidence" value="ECO:0007669"/>
    <property type="project" value="EnsemblFungi"/>
</dbReference>
<accession>A0A0F7ZZD0</accession>
<dbReference type="GO" id="GO:0097038">
    <property type="term" value="C:perinuclear endoplasmic reticulum"/>
    <property type="evidence" value="ECO:0007669"/>
    <property type="project" value="EnsemblFungi"/>
</dbReference>
<keyword evidence="5 6" id="KW-0472">Membrane</keyword>
<dbReference type="InterPro" id="IPR010920">
    <property type="entry name" value="LSM_dom_sf"/>
</dbReference>
<dbReference type="InterPro" id="IPR058650">
    <property type="entry name" value="Msy1/2-like"/>
</dbReference>
<feature type="compositionally biased region" description="Basic and acidic residues" evidence="7">
    <location>
        <begin position="794"/>
        <end position="814"/>
    </location>
</feature>
<feature type="region of interest" description="Disordered" evidence="7">
    <location>
        <begin position="733"/>
        <end position="765"/>
    </location>
</feature>
<dbReference type="InterPro" id="IPR016688">
    <property type="entry name" value="MscS-like_plants/fungi"/>
</dbReference>
<proteinExistence type="inferred from homology"/>
<dbReference type="InterPro" id="IPR023408">
    <property type="entry name" value="MscS_beta-dom_sf"/>
</dbReference>
<evidence type="ECO:0000256" key="8">
    <source>
        <dbReference type="SAM" id="Phobius"/>
    </source>
</evidence>
<comment type="similarity">
    <text evidence="2 6">Belongs to the MscS (TC 1.A.23) family.</text>
</comment>
<dbReference type="Pfam" id="PF25886">
    <property type="entry name" value="Msy1"/>
    <property type="match status" value="1"/>
</dbReference>
<evidence type="ECO:0000256" key="2">
    <source>
        <dbReference type="ARBA" id="ARBA00008017"/>
    </source>
</evidence>
<feature type="region of interest" description="Disordered" evidence="7">
    <location>
        <begin position="1"/>
        <end position="74"/>
    </location>
</feature>
<dbReference type="Gene3D" id="1.10.238.10">
    <property type="entry name" value="EF-hand"/>
    <property type="match status" value="1"/>
</dbReference>
<keyword evidence="4 8" id="KW-1133">Transmembrane helix</keyword>
<evidence type="ECO:0000256" key="5">
    <source>
        <dbReference type="ARBA" id="ARBA00023136"/>
    </source>
</evidence>
<feature type="region of interest" description="Disordered" evidence="7">
    <location>
        <begin position="794"/>
        <end position="852"/>
    </location>
</feature>
<comment type="subcellular location">
    <subcellularLocation>
        <location evidence="1">Endomembrane system</location>
        <topology evidence="1">Multi-pass membrane protein</topology>
    </subcellularLocation>
    <subcellularLocation>
        <location evidence="6">Endoplasmic reticulum membrane</location>
    </subcellularLocation>
</comment>
<feature type="compositionally biased region" description="Polar residues" evidence="7">
    <location>
        <begin position="41"/>
        <end position="57"/>
    </location>
</feature>
<keyword evidence="3 8" id="KW-0812">Transmembrane</keyword>
<dbReference type="GO" id="GO:0015275">
    <property type="term" value="F:stretch-activated, monoatomic cation-selective, calcium channel activity"/>
    <property type="evidence" value="ECO:0007669"/>
    <property type="project" value="EnsemblFungi"/>
</dbReference>
<dbReference type="PIRSF" id="PIRSF017209">
    <property type="entry name" value="Memb_At2g17000_prd"/>
    <property type="match status" value="1"/>
</dbReference>
<keyword evidence="6" id="KW-0256">Endoplasmic reticulum</keyword>
<dbReference type="EMBL" id="KQ030530">
    <property type="protein sequence ID" value="KJZ74007.1"/>
    <property type="molecule type" value="Genomic_DNA"/>
</dbReference>
<evidence type="ECO:0000313" key="10">
    <source>
        <dbReference type="EMBL" id="KJZ74007.1"/>
    </source>
</evidence>
<dbReference type="Pfam" id="PF00924">
    <property type="entry name" value="MS_channel_2nd"/>
    <property type="match status" value="1"/>
</dbReference>
<dbReference type="InterPro" id="IPR002048">
    <property type="entry name" value="EF_hand_dom"/>
</dbReference>
<feature type="transmembrane region" description="Helical" evidence="8">
    <location>
        <begin position="238"/>
        <end position="256"/>
    </location>
</feature>
<sequence length="852" mass="96365">MANLAPPGAIQEETLAPQVSPLTQPPRPQHGSQTEEDVNEKQSTPSLDTFNTQNTVQEFPRFENDPLSPSGHKAEATRLNDDLELLRAERLVSNQEAEIASKYKNRSHNPEPDDTFNQPTVKEVVVKQKNEDAALYKFWLFLKKFPRAVRYLVYLFPGAALLLIPVLLGALKFDQDDKLVGGVGGVQLMWFGIWLEIVWCSLWLSRLITSLMPHAFYGVAHYGGSTNAKKWRDIGQQLELHTALFLWFLAILISFKPTNDGHRGAVPPGREDEVDIAWIDILNKVIIALFTLATLNFVEKIVIQWIATSFHQRTYSTRIENHKSDIRQLIQLFEYAKLKLDHGGDDFWQRGTGPQQSGTQTPMQSFHNNARQVLGKVGQVANKVGNDLIGRKVDKNVPRKVVSELLRSTSASHTLARMIYRSLVRQDRETVYPDDLNNVFETQEEIDAAFGVFDKDLNGDISIEEFECVCNEIHLEKKAIAASLKDLDSVIQKLDKVFLFIIVVIAIIVFISILSGSAAAGLASAGTSLLGLAWVLQATAQEFLQSIIFVFIKHPFDVGDRVTIYGSTGANLAGDDYYVTEISLLYTEFKKMQGHIVQAPNSLLNTLFILNQRRSNGLADVVPLEMRFGTPANLIEELKARMLDYCHQNKRDYQPTIITEMTKLDQVRSCTMNMVFMHKSNFQNELLRLNRHNKFVTELMYHMVDLGIQGPYRVDPGGSREYPMYWAGMQAPPSAPVRENSSDDYAPPHGASHSLRMRSGSMRSQRLATTNEEAILGFQDVFENRREQIQAHRMASIREKERGERERQSGEAEGRGSSAIARTFSRDSPARSRSRIFARARTWTRSRPDEQV</sequence>